<keyword evidence="3" id="KW-0732">Signal</keyword>
<feature type="signal peptide" evidence="3">
    <location>
        <begin position="1"/>
        <end position="21"/>
    </location>
</feature>
<dbReference type="AlphaFoldDB" id="A0A671MW26"/>
<accession>A0A671MW26</accession>
<feature type="chain" id="PRO_5025592676" description="Sushi domain-containing protein" evidence="3">
    <location>
        <begin position="22"/>
        <end position="110"/>
    </location>
</feature>
<evidence type="ECO:0000256" key="3">
    <source>
        <dbReference type="SAM" id="SignalP"/>
    </source>
</evidence>
<evidence type="ECO:0000256" key="2">
    <source>
        <dbReference type="PROSITE-ProRule" id="PRU00302"/>
    </source>
</evidence>
<dbReference type="PANTHER" id="PTHR15060">
    <property type="entry name" value="INTERLEUKIN-15 RECEPTOR SUBUNIT ALPHA"/>
    <property type="match status" value="1"/>
</dbReference>
<organism evidence="5 6">
    <name type="scientific">Sinocyclocheilus anshuiensis</name>
    <dbReference type="NCBI Taxonomy" id="1608454"/>
    <lineage>
        <taxon>Eukaryota</taxon>
        <taxon>Metazoa</taxon>
        <taxon>Chordata</taxon>
        <taxon>Craniata</taxon>
        <taxon>Vertebrata</taxon>
        <taxon>Euteleostomi</taxon>
        <taxon>Actinopterygii</taxon>
        <taxon>Neopterygii</taxon>
        <taxon>Teleostei</taxon>
        <taxon>Ostariophysi</taxon>
        <taxon>Cypriniformes</taxon>
        <taxon>Cyprinidae</taxon>
        <taxon>Cyprininae</taxon>
        <taxon>Sinocyclocheilus</taxon>
    </lineage>
</organism>
<evidence type="ECO:0000313" key="5">
    <source>
        <dbReference type="Ensembl" id="ENSSANP00000036243.1"/>
    </source>
</evidence>
<dbReference type="InterPro" id="IPR035976">
    <property type="entry name" value="Sushi/SCR/CCP_sf"/>
</dbReference>
<name>A0A671MW26_9TELE</name>
<keyword evidence="6" id="KW-1185">Reference proteome</keyword>
<dbReference type="InterPro" id="IPR000436">
    <property type="entry name" value="Sushi_SCR_CCP_dom"/>
</dbReference>
<reference evidence="5" key="1">
    <citation type="submission" date="2025-08" db="UniProtKB">
        <authorList>
            <consortium name="Ensembl"/>
        </authorList>
    </citation>
    <scope>IDENTIFICATION</scope>
</reference>
<dbReference type="PANTHER" id="PTHR15060:SF0">
    <property type="entry name" value="INTERLEUKIN-15 RECEPTOR SUBUNIT ALPHA"/>
    <property type="match status" value="1"/>
</dbReference>
<sequence>MHMLVKLIFITAAYMHNIARASGVCGKPELADNTVPVSDLSHNIGASIRIQCAKGYVRKAGTSSLIRCTQQQNHNASWYSELPLKCIRKSCLLQRYLTPGHGMSAPCFLP</sequence>
<protein>
    <recommendedName>
        <fullName evidence="4">Sushi domain-containing protein</fullName>
    </recommendedName>
</protein>
<comment type="caution">
    <text evidence="2">Lacks conserved residue(s) required for the propagation of feature annotation.</text>
</comment>
<keyword evidence="2" id="KW-0768">Sushi</keyword>
<dbReference type="SMART" id="SM00032">
    <property type="entry name" value="CCP"/>
    <property type="match status" value="1"/>
</dbReference>
<dbReference type="InterPro" id="IPR042372">
    <property type="entry name" value="IL15RA"/>
</dbReference>
<evidence type="ECO:0000256" key="1">
    <source>
        <dbReference type="ARBA" id="ARBA00023157"/>
    </source>
</evidence>
<evidence type="ECO:0000259" key="4">
    <source>
        <dbReference type="PROSITE" id="PS50923"/>
    </source>
</evidence>
<proteinExistence type="predicted"/>
<keyword evidence="1 2" id="KW-1015">Disulfide bond</keyword>
<dbReference type="PROSITE" id="PS50923">
    <property type="entry name" value="SUSHI"/>
    <property type="match status" value="1"/>
</dbReference>
<dbReference type="Gene3D" id="2.20.28.230">
    <property type="match status" value="1"/>
</dbReference>
<dbReference type="Ensembl" id="ENSSANT00000038618.1">
    <property type="protein sequence ID" value="ENSSANP00000036243.1"/>
    <property type="gene ID" value="ENSSANG00000018589.1"/>
</dbReference>
<dbReference type="GO" id="GO:0042010">
    <property type="term" value="F:interleukin-15 receptor activity"/>
    <property type="evidence" value="ECO:0007669"/>
    <property type="project" value="InterPro"/>
</dbReference>
<dbReference type="Pfam" id="PF00084">
    <property type="entry name" value="Sushi"/>
    <property type="match status" value="1"/>
</dbReference>
<feature type="disulfide bond" evidence="2">
    <location>
        <begin position="25"/>
        <end position="68"/>
    </location>
</feature>
<dbReference type="Proteomes" id="UP000472260">
    <property type="component" value="Unassembled WGS sequence"/>
</dbReference>
<evidence type="ECO:0000313" key="6">
    <source>
        <dbReference type="Proteomes" id="UP000472260"/>
    </source>
</evidence>
<feature type="domain" description="Sushi" evidence="4">
    <location>
        <begin position="23"/>
        <end position="88"/>
    </location>
</feature>
<reference evidence="5" key="2">
    <citation type="submission" date="2025-09" db="UniProtKB">
        <authorList>
            <consortium name="Ensembl"/>
        </authorList>
    </citation>
    <scope>IDENTIFICATION</scope>
</reference>
<dbReference type="SUPFAM" id="SSF57535">
    <property type="entry name" value="Complement control module/SCR domain"/>
    <property type="match status" value="1"/>
</dbReference>